<evidence type="ECO:0000256" key="4">
    <source>
        <dbReference type="ARBA" id="ARBA00022692"/>
    </source>
</evidence>
<proteinExistence type="inferred from homology"/>
<accession>A0A0N7ZDA4</accession>
<comment type="similarity">
    <text evidence="2">Belongs to the SMIM15 family.</text>
</comment>
<feature type="transmembrane region" description="Helical" evidence="9">
    <location>
        <begin position="35"/>
        <end position="56"/>
    </location>
</feature>
<evidence type="ECO:0000256" key="3">
    <source>
        <dbReference type="ARBA" id="ARBA00017904"/>
    </source>
</evidence>
<organism evidence="10">
    <name type="scientific">Scylla olivacea</name>
    <name type="common">Orange mud crab</name>
    <name type="synonym">Cancer olivacea</name>
    <dbReference type="NCBI Taxonomy" id="85551"/>
    <lineage>
        <taxon>Eukaryota</taxon>
        <taxon>Metazoa</taxon>
        <taxon>Ecdysozoa</taxon>
        <taxon>Arthropoda</taxon>
        <taxon>Crustacea</taxon>
        <taxon>Multicrustacea</taxon>
        <taxon>Malacostraca</taxon>
        <taxon>Eumalacostraca</taxon>
        <taxon>Eucarida</taxon>
        <taxon>Decapoda</taxon>
        <taxon>Pleocyemata</taxon>
        <taxon>Brachyura</taxon>
        <taxon>Eubrachyura</taxon>
        <taxon>Portunoidea</taxon>
        <taxon>Portunidae</taxon>
        <taxon>Portuninae</taxon>
        <taxon>Scylla</taxon>
    </lineage>
</organism>
<dbReference type="PANTHER" id="PTHR28644:SF1">
    <property type="entry name" value="SMALL INTEGRAL MEMBRANE PROTEIN 15"/>
    <property type="match status" value="1"/>
</dbReference>
<evidence type="ECO:0000256" key="5">
    <source>
        <dbReference type="ARBA" id="ARBA00022989"/>
    </source>
</evidence>
<protein>
    <recommendedName>
        <fullName evidence="3">Small integral membrane protein 15</fullName>
    </recommendedName>
</protein>
<dbReference type="EMBL" id="GDRN01047963">
    <property type="protein sequence ID" value="JAI66696.1"/>
    <property type="molecule type" value="Transcribed_RNA"/>
</dbReference>
<evidence type="ECO:0000256" key="6">
    <source>
        <dbReference type="ARBA" id="ARBA00023054"/>
    </source>
</evidence>
<feature type="region of interest" description="Disordered" evidence="8">
    <location>
        <begin position="79"/>
        <end position="102"/>
    </location>
</feature>
<dbReference type="PANTHER" id="PTHR28644">
    <property type="entry name" value="SMALL INTEGRAL MEMBRANE PROTEIN 15"/>
    <property type="match status" value="1"/>
</dbReference>
<dbReference type="Pfam" id="PF15086">
    <property type="entry name" value="UPF0542"/>
    <property type="match status" value="1"/>
</dbReference>
<sequence>MSGDDAIKTPIEDVEGGWLHQLVIYAATNPWEFCWYLLLCLSPMFFISAMLSWKLAKALEAQEKELAKRRNDYNTLLQQSSLHTPLTGGRTHPNLRESKKTI</sequence>
<evidence type="ECO:0000313" key="10">
    <source>
        <dbReference type="EMBL" id="JAI66696.1"/>
    </source>
</evidence>
<reference evidence="10" key="1">
    <citation type="submission" date="2015-09" db="EMBL/GenBank/DDBJ databases">
        <title>Scylla olivacea transcriptome.</title>
        <authorList>
            <person name="Ikhwanuddin M."/>
        </authorList>
    </citation>
    <scope>NUCLEOTIDE SEQUENCE</scope>
</reference>
<evidence type="ECO:0000256" key="1">
    <source>
        <dbReference type="ARBA" id="ARBA00004167"/>
    </source>
</evidence>
<keyword evidence="7 9" id="KW-0472">Membrane</keyword>
<keyword evidence="4 9" id="KW-0812">Transmembrane</keyword>
<dbReference type="AlphaFoldDB" id="A0A0N7ZDA4"/>
<keyword evidence="6" id="KW-0175">Coiled coil</keyword>
<dbReference type="InterPro" id="IPR027877">
    <property type="entry name" value="Smim15"/>
</dbReference>
<evidence type="ECO:0000256" key="7">
    <source>
        <dbReference type="ARBA" id="ARBA00023136"/>
    </source>
</evidence>
<name>A0A0N7ZDA4_SCYOL</name>
<comment type="subcellular location">
    <subcellularLocation>
        <location evidence="1">Membrane</location>
        <topology evidence="1">Single-pass membrane protein</topology>
    </subcellularLocation>
</comment>
<evidence type="ECO:0000256" key="8">
    <source>
        <dbReference type="SAM" id="MobiDB-lite"/>
    </source>
</evidence>
<evidence type="ECO:0000256" key="9">
    <source>
        <dbReference type="SAM" id="Phobius"/>
    </source>
</evidence>
<dbReference type="GO" id="GO:0016020">
    <property type="term" value="C:membrane"/>
    <property type="evidence" value="ECO:0007669"/>
    <property type="project" value="UniProtKB-SubCell"/>
</dbReference>
<evidence type="ECO:0000256" key="2">
    <source>
        <dbReference type="ARBA" id="ARBA00006758"/>
    </source>
</evidence>
<keyword evidence="5 9" id="KW-1133">Transmembrane helix</keyword>